<sequence>MDVHLRDLRYFVAVAEELSFTRAATDRLFISQPALSKQIRRLEVELRTPLFVRDRRTVALTPAGSALLPHARRLIEEWEQARRAVADAASAEDAVLTVGFQTSIGRGLIPAVTDAMDRLLPGGRLRFRQVSWADPTAGLANGDVDVAIAWLPVPDGGFSWKVISREDRWVALPSGHRLTALEVVPFAELTGEPFVALPPEAGALRTFWLAEDHREAPARIAAVAETADETFEAVASGLGVVLLAAGNAEIYRRDDLVYRPVGGLSPSELAVVWRTGDDREAVRVFTEACCLCTDAAASAVRAAAARRARSAC</sequence>
<comment type="caution">
    <text evidence="6">The sequence shown here is derived from an EMBL/GenBank/DDBJ whole genome shotgun (WGS) entry which is preliminary data.</text>
</comment>
<gene>
    <name evidence="6" type="ORF">GCM10023196_102000</name>
</gene>
<protein>
    <submittedName>
        <fullName evidence="6">LysR family transcriptional regulator</fullName>
    </submittedName>
</protein>
<evidence type="ECO:0000256" key="3">
    <source>
        <dbReference type="ARBA" id="ARBA00023125"/>
    </source>
</evidence>
<proteinExistence type="inferred from homology"/>
<dbReference type="InterPro" id="IPR036388">
    <property type="entry name" value="WH-like_DNA-bd_sf"/>
</dbReference>
<dbReference type="Proteomes" id="UP001501442">
    <property type="component" value="Unassembled WGS sequence"/>
</dbReference>
<dbReference type="InterPro" id="IPR036390">
    <property type="entry name" value="WH_DNA-bd_sf"/>
</dbReference>
<evidence type="ECO:0000313" key="7">
    <source>
        <dbReference type="Proteomes" id="UP001501442"/>
    </source>
</evidence>
<reference evidence="7" key="1">
    <citation type="journal article" date="2019" name="Int. J. Syst. Evol. Microbiol.">
        <title>The Global Catalogue of Microorganisms (GCM) 10K type strain sequencing project: providing services to taxonomists for standard genome sequencing and annotation.</title>
        <authorList>
            <consortium name="The Broad Institute Genomics Platform"/>
            <consortium name="The Broad Institute Genome Sequencing Center for Infectious Disease"/>
            <person name="Wu L."/>
            <person name="Ma J."/>
        </authorList>
    </citation>
    <scope>NUCLEOTIDE SEQUENCE [LARGE SCALE GENOMIC DNA]</scope>
    <source>
        <strain evidence="7">JCM 17939</strain>
    </source>
</reference>
<keyword evidence="2" id="KW-0805">Transcription regulation</keyword>
<dbReference type="Gene3D" id="1.10.10.10">
    <property type="entry name" value="Winged helix-like DNA-binding domain superfamily/Winged helix DNA-binding domain"/>
    <property type="match status" value="1"/>
</dbReference>
<keyword evidence="4" id="KW-0804">Transcription</keyword>
<dbReference type="EMBL" id="BAABHK010000028">
    <property type="protein sequence ID" value="GAA4639630.1"/>
    <property type="molecule type" value="Genomic_DNA"/>
</dbReference>
<name>A0ABP8UX87_9ACTN</name>
<evidence type="ECO:0000256" key="1">
    <source>
        <dbReference type="ARBA" id="ARBA00009437"/>
    </source>
</evidence>
<organism evidence="6 7">
    <name type="scientific">Actinoallomurus vinaceus</name>
    <dbReference type="NCBI Taxonomy" id="1080074"/>
    <lineage>
        <taxon>Bacteria</taxon>
        <taxon>Bacillati</taxon>
        <taxon>Actinomycetota</taxon>
        <taxon>Actinomycetes</taxon>
        <taxon>Streptosporangiales</taxon>
        <taxon>Thermomonosporaceae</taxon>
        <taxon>Actinoallomurus</taxon>
    </lineage>
</organism>
<dbReference type="PANTHER" id="PTHR30346:SF0">
    <property type="entry name" value="HCA OPERON TRANSCRIPTIONAL ACTIVATOR HCAR"/>
    <property type="match status" value="1"/>
</dbReference>
<dbReference type="SUPFAM" id="SSF46785">
    <property type="entry name" value="Winged helix' DNA-binding domain"/>
    <property type="match status" value="1"/>
</dbReference>
<dbReference type="InterPro" id="IPR005119">
    <property type="entry name" value="LysR_subst-bd"/>
</dbReference>
<dbReference type="Pfam" id="PF00126">
    <property type="entry name" value="HTH_1"/>
    <property type="match status" value="1"/>
</dbReference>
<evidence type="ECO:0000256" key="2">
    <source>
        <dbReference type="ARBA" id="ARBA00023015"/>
    </source>
</evidence>
<evidence type="ECO:0000256" key="4">
    <source>
        <dbReference type="ARBA" id="ARBA00023163"/>
    </source>
</evidence>
<dbReference type="Pfam" id="PF03466">
    <property type="entry name" value="LysR_substrate"/>
    <property type="match status" value="1"/>
</dbReference>
<dbReference type="PRINTS" id="PR00039">
    <property type="entry name" value="HTHLYSR"/>
</dbReference>
<evidence type="ECO:0000313" key="6">
    <source>
        <dbReference type="EMBL" id="GAA4639630.1"/>
    </source>
</evidence>
<keyword evidence="7" id="KW-1185">Reference proteome</keyword>
<keyword evidence="3" id="KW-0238">DNA-binding</keyword>
<dbReference type="Gene3D" id="3.40.190.10">
    <property type="entry name" value="Periplasmic binding protein-like II"/>
    <property type="match status" value="2"/>
</dbReference>
<dbReference type="CDD" id="cd08414">
    <property type="entry name" value="PBP2_LTTR_aromatics_like"/>
    <property type="match status" value="1"/>
</dbReference>
<accession>A0ABP8UX87</accession>
<evidence type="ECO:0000259" key="5">
    <source>
        <dbReference type="PROSITE" id="PS50931"/>
    </source>
</evidence>
<dbReference type="RefSeq" id="WP_345443129.1">
    <property type="nucleotide sequence ID" value="NZ_BAABHK010000028.1"/>
</dbReference>
<dbReference type="PROSITE" id="PS50931">
    <property type="entry name" value="HTH_LYSR"/>
    <property type="match status" value="1"/>
</dbReference>
<dbReference type="PANTHER" id="PTHR30346">
    <property type="entry name" value="TRANSCRIPTIONAL DUAL REGULATOR HCAR-RELATED"/>
    <property type="match status" value="1"/>
</dbReference>
<dbReference type="InterPro" id="IPR000847">
    <property type="entry name" value="LysR_HTH_N"/>
</dbReference>
<dbReference type="SUPFAM" id="SSF53850">
    <property type="entry name" value="Periplasmic binding protein-like II"/>
    <property type="match status" value="1"/>
</dbReference>
<feature type="domain" description="HTH lysR-type" evidence="5">
    <location>
        <begin position="1"/>
        <end position="61"/>
    </location>
</feature>
<comment type="similarity">
    <text evidence="1">Belongs to the LysR transcriptional regulatory family.</text>
</comment>